<evidence type="ECO:0000313" key="4">
    <source>
        <dbReference type="Proteomes" id="UP000824469"/>
    </source>
</evidence>
<organism evidence="3 4">
    <name type="scientific">Taxus chinensis</name>
    <name type="common">Chinese yew</name>
    <name type="synonym">Taxus wallichiana var. chinensis</name>
    <dbReference type="NCBI Taxonomy" id="29808"/>
    <lineage>
        <taxon>Eukaryota</taxon>
        <taxon>Viridiplantae</taxon>
        <taxon>Streptophyta</taxon>
        <taxon>Embryophyta</taxon>
        <taxon>Tracheophyta</taxon>
        <taxon>Spermatophyta</taxon>
        <taxon>Pinopsida</taxon>
        <taxon>Pinidae</taxon>
        <taxon>Conifers II</taxon>
        <taxon>Cupressales</taxon>
        <taxon>Taxaceae</taxon>
        <taxon>Taxus</taxon>
    </lineage>
</organism>
<sequence length="390" mass="44734">MPLQLILALWQIIKLTPLWAVLSCTMSWLIMTLFPCLSCCCPDNYILRKKSDGRVFKKVVCYVTTPVHDLAPSPANERLNSKNHDLAPSVSPAKEKPSKNSVQINYLDRKFTLKRKFSLERNLGQKLETRVEVNGKEYCEEGDKLCKDNFILEPKDGDKLYVNDVLKYYVTDEIWHSILRLEEACGKKEVGDKRKVFIKNHKEIWEEVVTGCVMSVDEVLDSVILDQHTVSRLDHEYFLPKDITSSEDKILKVLNVVGLFLQSHSHNQKHIHWIVPALLSLTSLVMGFSTQLMCFVYGKIRMLCCTPIQLLCDHLDDFSWRRQVYSLGNWIENLKPSNDLQSKIVWGDVRALVAGGAKVTVDCATLFEIQGAFKLPQRKDSFKCGTFYIN</sequence>
<dbReference type="Proteomes" id="UP000824469">
    <property type="component" value="Unassembled WGS sequence"/>
</dbReference>
<keyword evidence="2" id="KW-0472">Membrane</keyword>
<evidence type="ECO:0000313" key="3">
    <source>
        <dbReference type="EMBL" id="KAH9313446.1"/>
    </source>
</evidence>
<keyword evidence="4" id="KW-1185">Reference proteome</keyword>
<dbReference type="AlphaFoldDB" id="A0AA38L6H7"/>
<feature type="transmembrane region" description="Helical" evidence="2">
    <location>
        <begin position="12"/>
        <end position="34"/>
    </location>
</feature>
<keyword evidence="2" id="KW-0812">Transmembrane</keyword>
<keyword evidence="2" id="KW-1133">Transmembrane helix</keyword>
<evidence type="ECO:0000256" key="2">
    <source>
        <dbReference type="SAM" id="Phobius"/>
    </source>
</evidence>
<feature type="transmembrane region" description="Helical" evidence="2">
    <location>
        <begin position="273"/>
        <end position="297"/>
    </location>
</feature>
<name>A0AA38L6H7_TAXCH</name>
<dbReference type="EMBL" id="JAHRHJ020000006">
    <property type="protein sequence ID" value="KAH9313446.1"/>
    <property type="molecule type" value="Genomic_DNA"/>
</dbReference>
<evidence type="ECO:0000256" key="1">
    <source>
        <dbReference type="SAM" id="MobiDB-lite"/>
    </source>
</evidence>
<reference evidence="3 4" key="1">
    <citation type="journal article" date="2021" name="Nat. Plants">
        <title>The Taxus genome provides insights into paclitaxel biosynthesis.</title>
        <authorList>
            <person name="Xiong X."/>
            <person name="Gou J."/>
            <person name="Liao Q."/>
            <person name="Li Y."/>
            <person name="Zhou Q."/>
            <person name="Bi G."/>
            <person name="Li C."/>
            <person name="Du R."/>
            <person name="Wang X."/>
            <person name="Sun T."/>
            <person name="Guo L."/>
            <person name="Liang H."/>
            <person name="Lu P."/>
            <person name="Wu Y."/>
            <person name="Zhang Z."/>
            <person name="Ro D.K."/>
            <person name="Shang Y."/>
            <person name="Huang S."/>
            <person name="Yan J."/>
        </authorList>
    </citation>
    <scope>NUCLEOTIDE SEQUENCE [LARGE SCALE GENOMIC DNA]</scope>
    <source>
        <strain evidence="3">Ta-2019</strain>
    </source>
</reference>
<accession>A0AA38L6H7</accession>
<gene>
    <name evidence="3" type="ORF">KI387_044080</name>
</gene>
<dbReference type="OMA" id="IAQHICH"/>
<proteinExistence type="predicted"/>
<comment type="caution">
    <text evidence="3">The sequence shown here is derived from an EMBL/GenBank/DDBJ whole genome shotgun (WGS) entry which is preliminary data.</text>
</comment>
<protein>
    <submittedName>
        <fullName evidence="3">Uncharacterized protein</fullName>
    </submittedName>
</protein>
<feature type="region of interest" description="Disordered" evidence="1">
    <location>
        <begin position="73"/>
        <end position="98"/>
    </location>
</feature>